<gene>
    <name evidence="2" type="ORF">A3B50_04850</name>
</gene>
<dbReference type="AlphaFoldDB" id="A0A1F7J6N9"/>
<organism evidence="2 3">
    <name type="scientific">Candidatus Roizmanbacteria bacterium RIFCSPLOWO2_01_FULL_40_42</name>
    <dbReference type="NCBI Taxonomy" id="1802066"/>
    <lineage>
        <taxon>Bacteria</taxon>
        <taxon>Candidatus Roizmaniibacteriota</taxon>
    </lineage>
</organism>
<feature type="transmembrane region" description="Helical" evidence="1">
    <location>
        <begin position="147"/>
        <end position="167"/>
    </location>
</feature>
<dbReference type="Gene3D" id="1.10.287.1260">
    <property type="match status" value="1"/>
</dbReference>
<feature type="transmembrane region" description="Helical" evidence="1">
    <location>
        <begin position="78"/>
        <end position="97"/>
    </location>
</feature>
<feature type="transmembrane region" description="Helical" evidence="1">
    <location>
        <begin position="109"/>
        <end position="135"/>
    </location>
</feature>
<keyword evidence="1" id="KW-1133">Transmembrane helix</keyword>
<dbReference type="InterPro" id="IPR008910">
    <property type="entry name" value="MSC_TM_helix"/>
</dbReference>
<dbReference type="EMBL" id="MGAQ01000002">
    <property type="protein sequence ID" value="OGK51291.1"/>
    <property type="molecule type" value="Genomic_DNA"/>
</dbReference>
<reference evidence="2 3" key="1">
    <citation type="journal article" date="2016" name="Nat. Commun.">
        <title>Thousands of microbial genomes shed light on interconnected biogeochemical processes in an aquifer system.</title>
        <authorList>
            <person name="Anantharaman K."/>
            <person name="Brown C.T."/>
            <person name="Hug L.A."/>
            <person name="Sharon I."/>
            <person name="Castelle C.J."/>
            <person name="Probst A.J."/>
            <person name="Thomas B.C."/>
            <person name="Singh A."/>
            <person name="Wilkins M.J."/>
            <person name="Karaoz U."/>
            <person name="Brodie E.L."/>
            <person name="Williams K.H."/>
            <person name="Hubbard S.S."/>
            <person name="Banfield J.F."/>
        </authorList>
    </citation>
    <scope>NUCLEOTIDE SEQUENCE [LARGE SCALE GENOMIC DNA]</scope>
</reference>
<evidence type="ECO:0000256" key="1">
    <source>
        <dbReference type="SAM" id="Phobius"/>
    </source>
</evidence>
<feature type="transmembrane region" description="Helical" evidence="1">
    <location>
        <begin position="179"/>
        <end position="198"/>
    </location>
</feature>
<keyword evidence="1" id="KW-0472">Membrane</keyword>
<feature type="transmembrane region" description="Helical" evidence="1">
    <location>
        <begin position="23"/>
        <end position="51"/>
    </location>
</feature>
<evidence type="ECO:0000313" key="3">
    <source>
        <dbReference type="Proteomes" id="UP000178558"/>
    </source>
</evidence>
<protein>
    <recommendedName>
        <fullName evidence="4">Small-conductance mechanosensitive ion channel</fullName>
    </recommendedName>
</protein>
<dbReference type="Pfam" id="PF05552">
    <property type="entry name" value="MS_channel_1st_1"/>
    <property type="match status" value="2"/>
</dbReference>
<evidence type="ECO:0000313" key="2">
    <source>
        <dbReference type="EMBL" id="OGK51291.1"/>
    </source>
</evidence>
<dbReference type="Proteomes" id="UP000178558">
    <property type="component" value="Unassembled WGS sequence"/>
</dbReference>
<evidence type="ECO:0008006" key="4">
    <source>
        <dbReference type="Google" id="ProtNLM"/>
    </source>
</evidence>
<sequence length="216" mass="23717">MFEAVNSIMARFWIQLLDFLPRFFGGLLILVIGLVIAGILKSVLISLFRLVRLDRLFARTKLVGQQETKLWEDILTEIVRWTVILLFLVPTLEVWGLQRATGVVNQFLLYLPNVIVAVVMGFVGLVLSNLVAEVVRNGVRSMRGASANALATLAKASMLFFTALVVLNQLGVAQDLVRILFTAIVGMLAVAGGLAFGLGGREHAKDLLDSLKKNIK</sequence>
<proteinExistence type="predicted"/>
<keyword evidence="1" id="KW-0812">Transmembrane</keyword>
<accession>A0A1F7J6N9</accession>
<comment type="caution">
    <text evidence="2">The sequence shown here is derived from an EMBL/GenBank/DDBJ whole genome shotgun (WGS) entry which is preliminary data.</text>
</comment>
<name>A0A1F7J6N9_9BACT</name>